<feature type="region of interest" description="Disordered" evidence="2">
    <location>
        <begin position="1"/>
        <end position="28"/>
    </location>
</feature>
<dbReference type="GO" id="GO:0070898">
    <property type="term" value="P:RNA polymerase III preinitiation complex assembly"/>
    <property type="evidence" value="ECO:0000318"/>
    <property type="project" value="GO_Central"/>
</dbReference>
<dbReference type="FunCoup" id="O01441">
    <property type="interactions" value="1354"/>
</dbReference>
<dbReference type="SMART" id="SM00717">
    <property type="entry name" value="SANT"/>
    <property type="match status" value="1"/>
</dbReference>
<feature type="region of interest" description="Disordered" evidence="2">
    <location>
        <begin position="442"/>
        <end position="578"/>
    </location>
</feature>
<feature type="compositionally biased region" description="Basic and acidic residues" evidence="2">
    <location>
        <begin position="545"/>
        <end position="564"/>
    </location>
</feature>
<feature type="compositionally biased region" description="Basic and acidic residues" evidence="2">
    <location>
        <begin position="442"/>
        <end position="451"/>
    </location>
</feature>
<dbReference type="HOGENOM" id="CLU_359523_0_0_1"/>
<dbReference type="GO" id="GO:0005634">
    <property type="term" value="C:nucleus"/>
    <property type="evidence" value="ECO:0007669"/>
    <property type="project" value="UniProtKB-SubCell"/>
</dbReference>
<dbReference type="EMBL" id="BX284601">
    <property type="protein sequence ID" value="CCD61568.1"/>
    <property type="molecule type" value="Genomic_DNA"/>
</dbReference>
<dbReference type="GO" id="GO:0000126">
    <property type="term" value="C:transcription factor TFIIIB complex"/>
    <property type="evidence" value="ECO:0000318"/>
    <property type="project" value="GO_Central"/>
</dbReference>
<dbReference type="PIR" id="T25447">
    <property type="entry name" value="T25447"/>
</dbReference>
<dbReference type="InterPro" id="IPR001005">
    <property type="entry name" value="SANT/Myb"/>
</dbReference>
<evidence type="ECO:0000259" key="3">
    <source>
        <dbReference type="SMART" id="SM00717"/>
    </source>
</evidence>
<comment type="subcellular location">
    <subcellularLocation>
        <location evidence="1">Nucleus</location>
    </subcellularLocation>
</comment>
<gene>
    <name evidence="4 6" type="primary">vep-1</name>
    <name evidence="6" type="ORF">B0261.1</name>
    <name evidence="4" type="ORF">CELE_B0261.1</name>
</gene>
<dbReference type="Bgee" id="WBGene00015091">
    <property type="expression patterns" value="Expressed in germ line (C elegans) and 4 other cell types or tissues"/>
</dbReference>
<dbReference type="PANTHER" id="PTHR22929">
    <property type="entry name" value="RNA POLYMERASE III TRANSCRIPTION INITIATION FACTOR B"/>
    <property type="match status" value="1"/>
</dbReference>
<dbReference type="AGR" id="WB:WBGene00015091"/>
<dbReference type="RefSeq" id="NP_491553.1">
    <property type="nucleotide sequence ID" value="NM_059152.9"/>
</dbReference>
<reference evidence="4 5" key="1">
    <citation type="journal article" date="1998" name="Science">
        <title>Genome sequence of the nematode C. elegans: a platform for investigating biology.</title>
        <authorList>
            <consortium name="The C. elegans sequencing consortium"/>
            <person name="Sulson J.E."/>
            <person name="Waterston R."/>
        </authorList>
    </citation>
    <scope>NUCLEOTIDE SEQUENCE [LARGE SCALE GENOMIC DNA]</scope>
    <source>
        <strain evidence="4 5">Bristol N2</strain>
    </source>
</reference>
<feature type="region of interest" description="Disordered" evidence="2">
    <location>
        <begin position="606"/>
        <end position="779"/>
    </location>
</feature>
<dbReference type="WormBase" id="B0261.1">
    <property type="protein sequence ID" value="CE29531"/>
    <property type="gene ID" value="WBGene00015091"/>
    <property type="gene designation" value="vep-1"/>
</dbReference>
<dbReference type="GO" id="GO:0001156">
    <property type="term" value="F:TFIIIC-class transcription factor complex binding"/>
    <property type="evidence" value="ECO:0000318"/>
    <property type="project" value="GO_Central"/>
</dbReference>
<dbReference type="PeptideAtlas" id="O01441"/>
<evidence type="ECO:0000313" key="5">
    <source>
        <dbReference type="Proteomes" id="UP000001940"/>
    </source>
</evidence>
<protein>
    <submittedName>
        <fullName evidence="4">Myb-like domain-containing protein</fullName>
    </submittedName>
</protein>
<evidence type="ECO:0000313" key="6">
    <source>
        <dbReference type="WormBase" id="B0261.1"/>
    </source>
</evidence>
<feature type="compositionally biased region" description="Basic and acidic residues" evidence="2">
    <location>
        <begin position="458"/>
        <end position="498"/>
    </location>
</feature>
<feature type="compositionally biased region" description="Basic and acidic residues" evidence="2">
    <location>
        <begin position="687"/>
        <end position="702"/>
    </location>
</feature>
<organism evidence="4 5">
    <name type="scientific">Caenorhabditis elegans</name>
    <dbReference type="NCBI Taxonomy" id="6239"/>
    <lineage>
        <taxon>Eukaryota</taxon>
        <taxon>Metazoa</taxon>
        <taxon>Ecdysozoa</taxon>
        <taxon>Nematoda</taxon>
        <taxon>Chromadorea</taxon>
        <taxon>Rhabditida</taxon>
        <taxon>Rhabditina</taxon>
        <taxon>Rhabditomorpha</taxon>
        <taxon>Rhabditoidea</taxon>
        <taxon>Rhabditidae</taxon>
        <taxon>Peloderinae</taxon>
        <taxon>Caenorhabditis</taxon>
    </lineage>
</organism>
<dbReference type="eggNOG" id="KOG2009">
    <property type="taxonomic scope" value="Eukaryota"/>
</dbReference>
<dbReference type="STRING" id="6239.B0261.1.1"/>
<dbReference type="PaxDb" id="6239-B0261.1"/>
<dbReference type="OrthoDB" id="272624at2759"/>
<evidence type="ECO:0007829" key="7">
    <source>
        <dbReference type="PeptideAtlas" id="O01441"/>
    </source>
</evidence>
<dbReference type="Pfam" id="PF15963">
    <property type="entry name" value="Myb_DNA-bind_7"/>
    <property type="match status" value="1"/>
</dbReference>
<feature type="region of interest" description="Disordered" evidence="2">
    <location>
        <begin position="172"/>
        <end position="199"/>
    </location>
</feature>
<dbReference type="InterPro" id="IPR009057">
    <property type="entry name" value="Homeodomain-like_sf"/>
</dbReference>
<dbReference type="KEGG" id="cel:CELE_B0261.1"/>
<feature type="compositionally biased region" description="Acidic residues" evidence="2">
    <location>
        <begin position="611"/>
        <end position="625"/>
    </location>
</feature>
<dbReference type="InterPro" id="IPR039467">
    <property type="entry name" value="TFIIIB_B''_Myb"/>
</dbReference>
<dbReference type="InParanoid" id="O01441"/>
<keyword evidence="5" id="KW-1185">Reference proteome</keyword>
<dbReference type="Proteomes" id="UP000001940">
    <property type="component" value="Chromosome I"/>
</dbReference>
<dbReference type="CTD" id="172168"/>
<dbReference type="UCSC" id="B0261.1">
    <property type="organism name" value="c. elegans"/>
</dbReference>
<dbReference type="OMA" id="INHESVW"/>
<feature type="domain" description="Myb-like" evidence="3">
    <location>
        <begin position="259"/>
        <end position="307"/>
    </location>
</feature>
<evidence type="ECO:0000313" key="4">
    <source>
        <dbReference type="EMBL" id="CCD61568.1"/>
    </source>
</evidence>
<accession>O01441</accession>
<dbReference type="SUPFAM" id="SSF46689">
    <property type="entry name" value="Homeodomain-like"/>
    <property type="match status" value="1"/>
</dbReference>
<dbReference type="AlphaFoldDB" id="O01441"/>
<keyword evidence="7" id="KW-1267">Proteomics identification</keyword>
<name>O01441_CAEEL</name>
<feature type="compositionally biased region" description="Low complexity" evidence="2">
    <location>
        <begin position="727"/>
        <end position="751"/>
    </location>
</feature>
<proteinExistence type="evidence at protein level"/>
<dbReference type="GeneID" id="172168"/>
<evidence type="ECO:0000256" key="2">
    <source>
        <dbReference type="SAM" id="MobiDB-lite"/>
    </source>
</evidence>
<sequence>MRRARIQIKPNISKAAKQEPPPEPAPVVEETLPQAPVVAEPRILENVETMTNQVSLTVASESMKSLHVDTSKNHHVHFTDDVIDNEQNRIQETPDIVMISPTSQQNAQFASPNPPARLTPRSRNVSMCEDEAILQPKQPRDKKRFSGREELDTKTWKMSDLTRWNPKNEMTRFKRERRSSTSSSVITKSEIGDLDAPPAPRINAPQVKIGADGRLVIDETSLVVHSAQINHESVWETVEEGRMGAKITSMSFRKRGFGKSSFWSEKETDLFYEVLQCTGQDFGLMSHYLPKRTRPELKAKYNREEKINWARVLNAISHPVRLDGNLEVRISKLMTEMEEEAQEKKAKGEYEKAEEKRIREQNRLQKATERNQAKELVKQAKELERDARNAAKLNMKADKEARAQEKSETRQLEKTALKEARLMATEAKRIAMEARAIIKESRKLEKSKKADSVQSDSHNLEREAERIIRRLLQESQREDRRTAHFNKNDKPAAPKSTEEATTSEVSAPTKSPAPVVVTIDASEGELGDTSTDAADSSSASSSDDDALRKDAARREKQRMKEARRNLKPRKTVADKKPVYVDTTDPKYAQQKVSRAVEMVLKANGNMFDSAGEQDDDFPDPDEMETSAEPVVVEEVAPDPTPPPPENMEENVVEESVPQSVIDVVEEIMRGRSKTPVETAVKPLENTEESKTDGEDRKKRSADVDSGGPSPKVARLEGVDVPVEDSTEVATSSTVTSSSAPSSSSSTTVAPAIKPSTAPKPAIASARRTVKKPNTWSKKK</sequence>
<feature type="region of interest" description="Disordered" evidence="2">
    <location>
        <begin position="393"/>
        <end position="412"/>
    </location>
</feature>
<feature type="compositionally biased region" description="Low complexity" evidence="2">
    <location>
        <begin position="528"/>
        <end position="541"/>
    </location>
</feature>
<evidence type="ECO:0000256" key="1">
    <source>
        <dbReference type="ARBA" id="ARBA00004123"/>
    </source>
</evidence>
<feature type="compositionally biased region" description="Low complexity" evidence="2">
    <location>
        <begin position="180"/>
        <end position="189"/>
    </location>
</feature>
<feature type="compositionally biased region" description="Polar residues" evidence="2">
    <location>
        <begin position="499"/>
        <end position="509"/>
    </location>
</feature>
<dbReference type="PANTHER" id="PTHR22929:SF0">
    <property type="entry name" value="TRANSCRIPTION FACTOR TFIIIB COMPONENT B'' HOMOLOG"/>
    <property type="match status" value="1"/>
</dbReference>